<protein>
    <submittedName>
        <fullName evidence="2">Uncharacterized protein</fullName>
    </submittedName>
</protein>
<proteinExistence type="predicted"/>
<feature type="region of interest" description="Disordered" evidence="1">
    <location>
        <begin position="31"/>
        <end position="50"/>
    </location>
</feature>
<evidence type="ECO:0000313" key="3">
    <source>
        <dbReference type="Proteomes" id="UP001213000"/>
    </source>
</evidence>
<dbReference type="Pfam" id="PF18759">
    <property type="entry name" value="Plavaka"/>
    <property type="match status" value="1"/>
</dbReference>
<accession>A0AAD5VJX0</accession>
<dbReference type="EMBL" id="JANIEX010001187">
    <property type="protein sequence ID" value="KAJ3560355.1"/>
    <property type="molecule type" value="Genomic_DNA"/>
</dbReference>
<dbReference type="Proteomes" id="UP001213000">
    <property type="component" value="Unassembled WGS sequence"/>
</dbReference>
<evidence type="ECO:0000256" key="1">
    <source>
        <dbReference type="SAM" id="MobiDB-lite"/>
    </source>
</evidence>
<dbReference type="InterPro" id="IPR041078">
    <property type="entry name" value="Plavaka"/>
</dbReference>
<evidence type="ECO:0000313" key="2">
    <source>
        <dbReference type="EMBL" id="KAJ3560355.1"/>
    </source>
</evidence>
<organism evidence="2 3">
    <name type="scientific">Leucocoprinus birnbaumii</name>
    <dbReference type="NCBI Taxonomy" id="56174"/>
    <lineage>
        <taxon>Eukaryota</taxon>
        <taxon>Fungi</taxon>
        <taxon>Dikarya</taxon>
        <taxon>Basidiomycota</taxon>
        <taxon>Agaricomycotina</taxon>
        <taxon>Agaricomycetes</taxon>
        <taxon>Agaricomycetidae</taxon>
        <taxon>Agaricales</taxon>
        <taxon>Agaricineae</taxon>
        <taxon>Agaricaceae</taxon>
        <taxon>Leucocoprinus</taxon>
    </lineage>
</organism>
<name>A0AAD5VJX0_9AGAR</name>
<feature type="compositionally biased region" description="Polar residues" evidence="1">
    <location>
        <begin position="40"/>
        <end position="50"/>
    </location>
</feature>
<comment type="caution">
    <text evidence="2">The sequence shown here is derived from an EMBL/GenBank/DDBJ whole genome shotgun (WGS) entry which is preliminary data.</text>
</comment>
<sequence length="420" mass="46803">MEIDAEPDNLDHEAIDGDVEEEEMVAELENNWEPFRSNPPEATQATQTPQMLEHADESGMMIDLEGGQHVLTGPDQGHVVERVLVDSGHGLKPKVITAYSEQYPSSRCGAAVLHPEITQDGKSNVNPYAPFQSHLDWLVARWAKLCGPGSTALSELLAIPGVQEALGLLFKNADELNRIIDANLPERHYADEDKTVWMYHDMHTGKWWWNTQVAYPVYLTISNIPKHIRCKPSRQAQVLLAYLPTTKLKHITSQASRCHTMLNLFHACMKFILQPLEVAGREGVFMASNNGAIWHCFLILATYISDYPEQVLVSLVKTGECPICPAPREGIGSPTSIQEPRNINKIHSALNTINDSAQAFFKACSDIGIKPVLVPFWKDLPHLNIYSSITPDVLHQLYQGVIKHLLSWLRVACGAAEINA</sequence>
<reference evidence="2" key="1">
    <citation type="submission" date="2022-07" db="EMBL/GenBank/DDBJ databases">
        <title>Genome Sequence of Leucocoprinus birnbaumii.</title>
        <authorList>
            <person name="Buettner E."/>
        </authorList>
    </citation>
    <scope>NUCLEOTIDE SEQUENCE</scope>
    <source>
        <strain evidence="2">VT141</strain>
    </source>
</reference>
<dbReference type="AlphaFoldDB" id="A0AAD5VJX0"/>
<gene>
    <name evidence="2" type="ORF">NP233_g10889</name>
</gene>
<keyword evidence="3" id="KW-1185">Reference proteome</keyword>